<evidence type="ECO:0000313" key="3">
    <source>
        <dbReference type="Proteomes" id="UP001166251"/>
    </source>
</evidence>
<dbReference type="InterPro" id="IPR052018">
    <property type="entry name" value="PHP_domain"/>
</dbReference>
<dbReference type="Gene3D" id="1.10.150.650">
    <property type="match status" value="1"/>
</dbReference>
<evidence type="ECO:0000259" key="1">
    <source>
        <dbReference type="SMART" id="SM00481"/>
    </source>
</evidence>
<dbReference type="SMART" id="SM00481">
    <property type="entry name" value="POLIIIAc"/>
    <property type="match status" value="1"/>
</dbReference>
<keyword evidence="3" id="KW-1185">Reference proteome</keyword>
<organism evidence="2 3">
    <name type="scientific">Neiella holothuriorum</name>
    <dbReference type="NCBI Taxonomy" id="2870530"/>
    <lineage>
        <taxon>Bacteria</taxon>
        <taxon>Pseudomonadati</taxon>
        <taxon>Pseudomonadota</taxon>
        <taxon>Gammaproteobacteria</taxon>
        <taxon>Alteromonadales</taxon>
        <taxon>Echinimonadaceae</taxon>
        <taxon>Neiella</taxon>
    </lineage>
</organism>
<dbReference type="InterPro" id="IPR016195">
    <property type="entry name" value="Pol/histidinol_Pase-like"/>
</dbReference>
<feature type="domain" description="Polymerase/histidinol phosphatase N-terminal" evidence="1">
    <location>
        <begin position="3"/>
        <end position="70"/>
    </location>
</feature>
<name>A0ABS7ECU9_9GAMM</name>
<dbReference type="Pfam" id="PF02811">
    <property type="entry name" value="PHP"/>
    <property type="match status" value="1"/>
</dbReference>
<sequence>MTIDLHCHSTASDGVLTPQELIMRASNMQVDVLALTDHDTIEGLKAARLVATSIKPPVQLINGVEISCAWQGLEIHVVGLNFDAEHPALNELLGKQAERRLTRAMTIAARLQRKGLENCWRKVSLLAKGGQVTRAHFARLLVNEGWVSLQKTAFKKYLRKGRNAYVAPPWCSISEAVLAIQAAGGQAVLAHPLDYQLADSWLQRLLQEFVDAGGDAMEVAQCQQTPAQRLKLAELAKKYALLASQGSDFHFPAGRRELGRSLQLPEGSTPVWSCWAP</sequence>
<dbReference type="PANTHER" id="PTHR42924">
    <property type="entry name" value="EXONUCLEASE"/>
    <property type="match status" value="1"/>
</dbReference>
<comment type="caution">
    <text evidence="2">The sequence shown here is derived from an EMBL/GenBank/DDBJ whole genome shotgun (WGS) entry which is preliminary data.</text>
</comment>
<protein>
    <submittedName>
        <fullName evidence="2">PHP domain-containing protein</fullName>
    </submittedName>
</protein>
<dbReference type="InterPro" id="IPR003141">
    <property type="entry name" value="Pol/His_phosphatase_N"/>
</dbReference>
<dbReference type="NCBIfam" id="NF047791">
    <property type="entry name" value="RNaseRnm"/>
    <property type="match status" value="1"/>
</dbReference>
<dbReference type="CDD" id="cd07438">
    <property type="entry name" value="PHP_HisPPase_AMP"/>
    <property type="match status" value="1"/>
</dbReference>
<dbReference type="PANTHER" id="PTHR42924:SF3">
    <property type="entry name" value="POLYMERASE_HISTIDINOL PHOSPHATASE N-TERMINAL DOMAIN-CONTAINING PROTEIN"/>
    <property type="match status" value="1"/>
</dbReference>
<dbReference type="Proteomes" id="UP001166251">
    <property type="component" value="Unassembled WGS sequence"/>
</dbReference>
<accession>A0ABS7ECU9</accession>
<dbReference type="InterPro" id="IPR004013">
    <property type="entry name" value="PHP_dom"/>
</dbReference>
<dbReference type="EMBL" id="JAHZSS010000003">
    <property type="protein sequence ID" value="MBW8190157.1"/>
    <property type="molecule type" value="Genomic_DNA"/>
</dbReference>
<evidence type="ECO:0000313" key="2">
    <source>
        <dbReference type="EMBL" id="MBW8190157.1"/>
    </source>
</evidence>
<dbReference type="SUPFAM" id="SSF89550">
    <property type="entry name" value="PHP domain-like"/>
    <property type="match status" value="1"/>
</dbReference>
<proteinExistence type="predicted"/>
<dbReference type="Gene3D" id="3.20.20.140">
    <property type="entry name" value="Metal-dependent hydrolases"/>
    <property type="match status" value="1"/>
</dbReference>
<gene>
    <name evidence="2" type="ORF">K0504_03835</name>
</gene>
<reference evidence="2" key="1">
    <citation type="submission" date="2021-07" db="EMBL/GenBank/DDBJ databases">
        <title>Neiella marina sp. nov., isolated from the intestinal content of sea cucumber Apostichopus japonicus.</title>
        <authorList>
            <person name="Bai X."/>
        </authorList>
    </citation>
    <scope>NUCLEOTIDE SEQUENCE</scope>
    <source>
        <strain evidence="2">126</strain>
    </source>
</reference>